<evidence type="ECO:0008006" key="4">
    <source>
        <dbReference type="Google" id="ProtNLM"/>
    </source>
</evidence>
<reference evidence="2" key="1">
    <citation type="submission" date="2012-11" db="EMBL/GenBank/DDBJ databases">
        <title>Dependencies among metagenomic species, viruses, plasmids and units of genetic variation.</title>
        <authorList>
            <person name="Nielsen H.B."/>
            <person name="Almeida M."/>
            <person name="Juncker A.S."/>
            <person name="Rasmussen S."/>
            <person name="Li J."/>
            <person name="Sunagawa S."/>
            <person name="Plichta D."/>
            <person name="Gautier L."/>
            <person name="Le Chatelier E."/>
            <person name="Peletier E."/>
            <person name="Bonde I."/>
            <person name="Nielsen T."/>
            <person name="Manichanh C."/>
            <person name="Arumugam M."/>
            <person name="Batto J."/>
            <person name="Santos M.B.Q.D."/>
            <person name="Blom N."/>
            <person name="Borruel N."/>
            <person name="Burgdorf K.S."/>
            <person name="Boumezbeur F."/>
            <person name="Casellas F."/>
            <person name="Dore J."/>
            <person name="Guarner F."/>
            <person name="Hansen T."/>
            <person name="Hildebrand F."/>
            <person name="Kaas R.S."/>
            <person name="Kennedy S."/>
            <person name="Kristiansen K."/>
            <person name="Kultima J.R."/>
            <person name="Leonard P."/>
            <person name="Levenez F."/>
            <person name="Lund O."/>
            <person name="Moumen B."/>
            <person name="Le Paslier D."/>
            <person name="Pons N."/>
            <person name="Pedersen O."/>
            <person name="Prifti E."/>
            <person name="Qin J."/>
            <person name="Raes J."/>
            <person name="Tap J."/>
            <person name="Tims S."/>
            <person name="Ussery D.W."/>
            <person name="Yamada T."/>
            <person name="MetaHit consortium"/>
            <person name="Renault P."/>
            <person name="Sicheritz-Ponten T."/>
            <person name="Bork P."/>
            <person name="Wang J."/>
            <person name="Brunak S."/>
            <person name="Ehrlich S.D."/>
        </authorList>
    </citation>
    <scope>NUCLEOTIDE SEQUENCE [LARGE SCALE GENOMIC DNA]</scope>
</reference>
<dbReference type="PANTHER" id="PTHR30203">
    <property type="entry name" value="OUTER MEMBRANE CATION EFFLUX PROTEIN"/>
    <property type="match status" value="1"/>
</dbReference>
<evidence type="ECO:0000313" key="3">
    <source>
        <dbReference type="Proteomes" id="UP000018372"/>
    </source>
</evidence>
<gene>
    <name evidence="2" type="ORF">BN536_01886</name>
</gene>
<dbReference type="EMBL" id="CBAT010000107">
    <property type="protein sequence ID" value="CCZ87053.1"/>
    <property type="molecule type" value="Genomic_DNA"/>
</dbReference>
<sequence length="195" mass="22838">MRMVSLLVCFISEKLTHNQQNLIRSERRPHISLTATNEFNGPILVEVPPLNNNFNYWFAGVGISYNLDALFKSKKKLKQARIATSKAEKNYQLVKEEIENKVHEAYVNLNEAYVRLHTQQKSVQLAHENFRIVRQRYLNGLSLITDMLDASNMQLDMELQLANYQIDILYQYYPAEKNHGNTLMNFIFTQKQKNI</sequence>
<dbReference type="Pfam" id="PF02321">
    <property type="entry name" value="OEP"/>
    <property type="match status" value="1"/>
</dbReference>
<evidence type="ECO:0000313" key="2">
    <source>
        <dbReference type="EMBL" id="CCZ87053.1"/>
    </source>
</evidence>
<dbReference type="InterPro" id="IPR003423">
    <property type="entry name" value="OMP_efflux"/>
</dbReference>
<organism evidence="2 3">
    <name type="scientific">Phocaeicola plebeius CAG:211</name>
    <dbReference type="NCBI Taxonomy" id="1263052"/>
    <lineage>
        <taxon>Bacteria</taxon>
        <taxon>Pseudomonadati</taxon>
        <taxon>Bacteroidota</taxon>
        <taxon>Bacteroidia</taxon>
        <taxon>Bacteroidales</taxon>
        <taxon>Bacteroidaceae</taxon>
        <taxon>Phocaeicola</taxon>
    </lineage>
</organism>
<comment type="caution">
    <text evidence="2">The sequence shown here is derived from an EMBL/GenBank/DDBJ whole genome shotgun (WGS) entry which is preliminary data.</text>
</comment>
<name>R5V921_9BACT</name>
<accession>R5V921</accession>
<dbReference type="InterPro" id="IPR010131">
    <property type="entry name" value="MdtP/NodT-like"/>
</dbReference>
<dbReference type="GO" id="GO:0015562">
    <property type="term" value="F:efflux transmembrane transporter activity"/>
    <property type="evidence" value="ECO:0007669"/>
    <property type="project" value="InterPro"/>
</dbReference>
<dbReference type="AlphaFoldDB" id="R5V921"/>
<proteinExistence type="inferred from homology"/>
<dbReference type="Gene3D" id="1.20.1600.10">
    <property type="entry name" value="Outer membrane efflux proteins (OEP)"/>
    <property type="match status" value="1"/>
</dbReference>
<dbReference type="SUPFAM" id="SSF56954">
    <property type="entry name" value="Outer membrane efflux proteins (OEP)"/>
    <property type="match status" value="1"/>
</dbReference>
<protein>
    <recommendedName>
        <fullName evidence="4">Outer membrane efflux protein</fullName>
    </recommendedName>
</protein>
<comment type="similarity">
    <text evidence="1">Belongs to the outer membrane factor (OMF) (TC 1.B.17) family.</text>
</comment>
<evidence type="ECO:0000256" key="1">
    <source>
        <dbReference type="ARBA" id="ARBA00007613"/>
    </source>
</evidence>
<dbReference type="Proteomes" id="UP000018372">
    <property type="component" value="Unassembled WGS sequence"/>
</dbReference>